<comment type="caution">
    <text evidence="1">The sequence shown here is derived from an EMBL/GenBank/DDBJ whole genome shotgun (WGS) entry which is preliminary data.</text>
</comment>
<evidence type="ECO:0000313" key="1">
    <source>
        <dbReference type="EMBL" id="GIY51649.1"/>
    </source>
</evidence>
<protein>
    <submittedName>
        <fullName evidence="1">Uncharacterized protein</fullName>
    </submittedName>
</protein>
<accession>A0AAV4U1H6</accession>
<sequence length="136" mass="15670">MPYPPGSSRQRNFSNNRLIRTLFKKQHPMAVRRAVVISLGFPQAKAANLISWKRDLRLGSADRNKNTELIEGVCLKTLIRNPIGAITALLKGGCVTKQAYWFSVNIYRYVLCHKYHVFRLKKTLCIIKECKEYIMA</sequence>
<organism evidence="1 2">
    <name type="scientific">Caerostris extrusa</name>
    <name type="common">Bark spider</name>
    <name type="synonym">Caerostris bankana</name>
    <dbReference type="NCBI Taxonomy" id="172846"/>
    <lineage>
        <taxon>Eukaryota</taxon>
        <taxon>Metazoa</taxon>
        <taxon>Ecdysozoa</taxon>
        <taxon>Arthropoda</taxon>
        <taxon>Chelicerata</taxon>
        <taxon>Arachnida</taxon>
        <taxon>Araneae</taxon>
        <taxon>Araneomorphae</taxon>
        <taxon>Entelegynae</taxon>
        <taxon>Araneoidea</taxon>
        <taxon>Araneidae</taxon>
        <taxon>Caerostris</taxon>
    </lineage>
</organism>
<keyword evidence="2" id="KW-1185">Reference proteome</keyword>
<gene>
    <name evidence="1" type="ORF">CEXT_733591</name>
</gene>
<name>A0AAV4U1H6_CAEEX</name>
<dbReference type="AlphaFoldDB" id="A0AAV4U1H6"/>
<dbReference type="Proteomes" id="UP001054945">
    <property type="component" value="Unassembled WGS sequence"/>
</dbReference>
<dbReference type="EMBL" id="BPLR01012136">
    <property type="protein sequence ID" value="GIY51649.1"/>
    <property type="molecule type" value="Genomic_DNA"/>
</dbReference>
<reference evidence="1 2" key="1">
    <citation type="submission" date="2021-06" db="EMBL/GenBank/DDBJ databases">
        <title>Caerostris extrusa draft genome.</title>
        <authorList>
            <person name="Kono N."/>
            <person name="Arakawa K."/>
        </authorList>
    </citation>
    <scope>NUCLEOTIDE SEQUENCE [LARGE SCALE GENOMIC DNA]</scope>
</reference>
<proteinExistence type="predicted"/>
<evidence type="ECO:0000313" key="2">
    <source>
        <dbReference type="Proteomes" id="UP001054945"/>
    </source>
</evidence>